<dbReference type="GO" id="GO:0003677">
    <property type="term" value="F:DNA binding"/>
    <property type="evidence" value="ECO:0007669"/>
    <property type="project" value="UniProtKB-KW"/>
</dbReference>
<dbReference type="EMBL" id="QNUX01000002">
    <property type="protein sequence ID" value="RBN51401.1"/>
    <property type="molecule type" value="Genomic_DNA"/>
</dbReference>
<dbReference type="PANTHER" id="PTHR30408">
    <property type="entry name" value="TYPE-1 RESTRICTION ENZYME ECOKI SPECIFICITY PROTEIN"/>
    <property type="match status" value="1"/>
</dbReference>
<evidence type="ECO:0000256" key="3">
    <source>
        <dbReference type="ARBA" id="ARBA00023125"/>
    </source>
</evidence>
<protein>
    <recommendedName>
        <fullName evidence="5">Type I restriction modification DNA specificity domain-containing protein</fullName>
    </recommendedName>
</protein>
<dbReference type="InterPro" id="IPR044946">
    <property type="entry name" value="Restrct_endonuc_typeI_TRD_sf"/>
</dbReference>
<gene>
    <name evidence="6" type="ORF">DR980_02980</name>
</gene>
<evidence type="ECO:0000256" key="1">
    <source>
        <dbReference type="ARBA" id="ARBA00010923"/>
    </source>
</evidence>
<keyword evidence="3" id="KW-0238">DNA-binding</keyword>
<dbReference type="Pfam" id="PF01420">
    <property type="entry name" value="Methylase_S"/>
    <property type="match status" value="2"/>
</dbReference>
<dbReference type="RefSeq" id="WP_113633780.1">
    <property type="nucleotide sequence ID" value="NZ_QNUX01000002.1"/>
</dbReference>
<dbReference type="OrthoDB" id="9816225at2"/>
<feature type="coiled-coil region" evidence="4">
    <location>
        <begin position="364"/>
        <end position="391"/>
    </location>
</feature>
<dbReference type="Proteomes" id="UP000253676">
    <property type="component" value="Unassembled WGS sequence"/>
</dbReference>
<evidence type="ECO:0000256" key="4">
    <source>
        <dbReference type="SAM" id="Coils"/>
    </source>
</evidence>
<keyword evidence="4" id="KW-0175">Coiled coil</keyword>
<comment type="similarity">
    <text evidence="1">Belongs to the type-I restriction system S methylase family.</text>
</comment>
<dbReference type="CDD" id="cd17263">
    <property type="entry name" value="RMtype1_S_AbaB8300I-TRD1-CR1_like"/>
    <property type="match status" value="1"/>
</dbReference>
<comment type="caution">
    <text evidence="6">The sequence shown here is derived from an EMBL/GenBank/DDBJ whole genome shotgun (WGS) entry which is preliminary data.</text>
</comment>
<evidence type="ECO:0000256" key="2">
    <source>
        <dbReference type="ARBA" id="ARBA00022747"/>
    </source>
</evidence>
<dbReference type="SUPFAM" id="SSF116734">
    <property type="entry name" value="DNA methylase specificity domain"/>
    <property type="match status" value="2"/>
</dbReference>
<accession>A0A366B3D2</accession>
<organism evidence="6 7">
    <name type="scientific">Flavobacterium psychrolimnae</name>
    <dbReference type="NCBI Taxonomy" id="249351"/>
    <lineage>
        <taxon>Bacteria</taxon>
        <taxon>Pseudomonadati</taxon>
        <taxon>Bacteroidota</taxon>
        <taxon>Flavobacteriia</taxon>
        <taxon>Flavobacteriales</taxon>
        <taxon>Flavobacteriaceae</taxon>
        <taxon>Flavobacterium</taxon>
    </lineage>
</organism>
<dbReference type="GO" id="GO:0009307">
    <property type="term" value="P:DNA restriction-modification system"/>
    <property type="evidence" value="ECO:0007669"/>
    <property type="project" value="UniProtKB-KW"/>
</dbReference>
<keyword evidence="7" id="KW-1185">Reference proteome</keyword>
<dbReference type="InterPro" id="IPR052021">
    <property type="entry name" value="Type-I_RS_S_subunit"/>
</dbReference>
<dbReference type="PANTHER" id="PTHR30408:SF12">
    <property type="entry name" value="TYPE I RESTRICTION ENZYME MJAVIII SPECIFICITY SUBUNIT"/>
    <property type="match status" value="1"/>
</dbReference>
<proteinExistence type="inferred from homology"/>
<reference evidence="6 7" key="1">
    <citation type="submission" date="2018-07" db="EMBL/GenBank/DDBJ databases">
        <title>Complete genome sequence of Flavobacterium psychrolimnae LMG 22018.</title>
        <authorList>
            <person name="Kim D.-U."/>
        </authorList>
    </citation>
    <scope>NUCLEOTIDE SEQUENCE [LARGE SCALE GENOMIC DNA]</scope>
    <source>
        <strain evidence="6 7">LMG 22018</strain>
    </source>
</reference>
<dbReference type="InterPro" id="IPR000055">
    <property type="entry name" value="Restrct_endonuc_typeI_TRD"/>
</dbReference>
<feature type="domain" description="Type I restriction modification DNA specificity" evidence="5">
    <location>
        <begin position="16"/>
        <end position="175"/>
    </location>
</feature>
<dbReference type="AlphaFoldDB" id="A0A366B3D2"/>
<sequence length="398" mass="45123">MELTVNERIANNVEVMQKVRLKHIVKISKGKKSIEVNSSNLRYIQIGDLRNDNNLKYAEHSKSNVLCTKNDVLIAWDGANAGTIGYNLEGAVGSTLAKLVINDNYKIFPNFLGRFLQTKSKSLRDNCSGATIPHISKSELENIEIPLPSLLTQQKIAEILDTADQLRQYNKQLIEKYDALIQSLFMEMFGDPVRNEKGWETVQVESVASKEKHSIKAGPFGSSLKKEFYVQNGYKIYGQEQVIKDNMSFGNYYIDEKKYKELESCKVKNGDVLISLVGTYGKVSIIPEVFEKGIINPRLMKISPNKNIIRPDFLKFLLQSSHVEKQLKNHSRGGTMDIINVGIIRKIFIPLPPLKIQNLFAERVQMIEAQKQQAQEALAKSENLFQSLLQRAFKGELV</sequence>
<keyword evidence="2" id="KW-0680">Restriction system</keyword>
<name>A0A366B3D2_9FLAO</name>
<evidence type="ECO:0000313" key="6">
    <source>
        <dbReference type="EMBL" id="RBN51401.1"/>
    </source>
</evidence>
<evidence type="ECO:0000259" key="5">
    <source>
        <dbReference type="Pfam" id="PF01420"/>
    </source>
</evidence>
<evidence type="ECO:0000313" key="7">
    <source>
        <dbReference type="Proteomes" id="UP000253676"/>
    </source>
</evidence>
<feature type="domain" description="Type I restriction modification DNA specificity" evidence="5">
    <location>
        <begin position="197"/>
        <end position="369"/>
    </location>
</feature>
<dbReference type="Gene3D" id="3.90.220.20">
    <property type="entry name" value="DNA methylase specificity domains"/>
    <property type="match status" value="2"/>
</dbReference>